<evidence type="ECO:0000256" key="13">
    <source>
        <dbReference type="SAM" id="SignalP"/>
    </source>
</evidence>
<evidence type="ECO:0000256" key="1">
    <source>
        <dbReference type="ARBA" id="ARBA00001947"/>
    </source>
</evidence>
<dbReference type="AlphaFoldDB" id="A0A212LMH3"/>
<feature type="chain" id="PRO_5013301637" description="Murein endopeptidase K" evidence="13">
    <location>
        <begin position="45"/>
        <end position="568"/>
    </location>
</feature>
<dbReference type="GO" id="GO:0006508">
    <property type="term" value="P:proteolysis"/>
    <property type="evidence" value="ECO:0007669"/>
    <property type="project" value="UniProtKB-KW"/>
</dbReference>
<evidence type="ECO:0000256" key="6">
    <source>
        <dbReference type="ARBA" id="ARBA00022801"/>
    </source>
</evidence>
<gene>
    <name evidence="14" type="ORF">KL86PLE_90053</name>
</gene>
<sequence>MKAAQAFGATATSSRLALAAGRAALGAFVGTAAALSLFASAAKAADARTLDLYNLHTKERLTITFKKDGRYIPSALSELNRFLRDWRRNEATRMDPRLFDTVWELYQKSGSRQPIQVVCGYRSLATNNMLRSRSSAVAKHSQHSLGKAMDMNIPDVSVDKLRMIAVQMQNGGVGWYPSANSPFVHIDVGSVRAWPRLSRTQLVGLFPDGKTAHIPTDGKPLPGYQQALAELQREKGAAAPVAMASASSSSKSSGKGLLAMLFSNDEEDSAEEIGSADGDAPAVAAKPAPVAPKIAPPAAAPAAPVLTAAFTSPPPAAPVAPERRVTSLAEATLPAGLEPAAVPTLTGADRLAMDNVPLPQAKPSEIADTAVELAMADAPMIMLPPTKPPAPVAVPLPVAASREDAIAAQLALAEVAQDPASQPASALSFAPPAAELPPAPAARQPVQTAALSPAPRKPAPPAPAAELARPVIDGGKSDMFGNLELPEIASEDGPLLLDGGQSVYWGRFRTLVHPDQLHLATMFEAPAQVVNTTFSASPYGALVSTRFAGPVAAPTEVLDFTRRQLAMR</sequence>
<dbReference type="GO" id="GO:0046872">
    <property type="term" value="F:metal ion binding"/>
    <property type="evidence" value="ECO:0007669"/>
    <property type="project" value="UniProtKB-KW"/>
</dbReference>
<dbReference type="EMBL" id="FMJD01000013">
    <property type="protein sequence ID" value="SCM78734.1"/>
    <property type="molecule type" value="Genomic_DNA"/>
</dbReference>
<feature type="compositionally biased region" description="Low complexity" evidence="12">
    <location>
        <begin position="423"/>
        <end position="433"/>
    </location>
</feature>
<keyword evidence="3" id="KW-0645">Protease</keyword>
<keyword evidence="5 13" id="KW-0732">Signal</keyword>
<dbReference type="RefSeq" id="WP_288198228.1">
    <property type="nucleotide sequence ID" value="NZ_LT608334.1"/>
</dbReference>
<accession>A0A212LMH3</accession>
<protein>
    <recommendedName>
        <fullName evidence="11">Murein endopeptidase K</fullName>
    </recommendedName>
</protein>
<dbReference type="CDD" id="cd14844">
    <property type="entry name" value="Zn-DD-carboxypeptidase_like"/>
    <property type="match status" value="1"/>
</dbReference>
<evidence type="ECO:0000256" key="10">
    <source>
        <dbReference type="ARBA" id="ARBA00093448"/>
    </source>
</evidence>
<evidence type="ECO:0000256" key="8">
    <source>
        <dbReference type="ARBA" id="ARBA00023049"/>
    </source>
</evidence>
<dbReference type="InterPro" id="IPR010275">
    <property type="entry name" value="MepK"/>
</dbReference>
<feature type="compositionally biased region" description="Low complexity" evidence="12">
    <location>
        <begin position="441"/>
        <end position="454"/>
    </location>
</feature>
<reference evidence="14" key="1">
    <citation type="submission" date="2016-08" db="EMBL/GenBank/DDBJ databases">
        <authorList>
            <person name="Seilhamer J.J."/>
        </authorList>
    </citation>
    <scope>NUCLEOTIDE SEQUENCE</scope>
    <source>
        <strain evidence="14">86</strain>
    </source>
</reference>
<dbReference type="Gene3D" id="3.30.1380.10">
    <property type="match status" value="1"/>
</dbReference>
<dbReference type="PANTHER" id="PTHR37425:SF1">
    <property type="entry name" value="OUTER MEMBRANE PROTEIN"/>
    <property type="match status" value="1"/>
</dbReference>
<dbReference type="GO" id="GO:0071555">
    <property type="term" value="P:cell wall organization"/>
    <property type="evidence" value="ECO:0007669"/>
    <property type="project" value="UniProtKB-KW"/>
</dbReference>
<comment type="pathway">
    <text evidence="2">Cell wall biogenesis; cell wall polysaccharide biosynthesis.</text>
</comment>
<evidence type="ECO:0000256" key="9">
    <source>
        <dbReference type="ARBA" id="ARBA00023316"/>
    </source>
</evidence>
<evidence type="ECO:0000313" key="14">
    <source>
        <dbReference type="EMBL" id="SCM78734.1"/>
    </source>
</evidence>
<evidence type="ECO:0000256" key="7">
    <source>
        <dbReference type="ARBA" id="ARBA00022833"/>
    </source>
</evidence>
<dbReference type="PANTHER" id="PTHR37425">
    <property type="match status" value="1"/>
</dbReference>
<name>A0A212LMH3_9HYPH</name>
<keyword evidence="6" id="KW-0378">Hydrolase</keyword>
<comment type="similarity">
    <text evidence="10">Belongs to the peptidase M15 family.</text>
</comment>
<proteinExistence type="inferred from homology"/>
<dbReference type="InterPro" id="IPR009045">
    <property type="entry name" value="Zn_M74/Hedgehog-like"/>
</dbReference>
<keyword evidence="8" id="KW-0482">Metalloprotease</keyword>
<feature type="signal peptide" evidence="13">
    <location>
        <begin position="1"/>
        <end position="44"/>
    </location>
</feature>
<comment type="cofactor">
    <cofactor evidence="1">
        <name>Zn(2+)</name>
        <dbReference type="ChEBI" id="CHEBI:29105"/>
    </cofactor>
</comment>
<dbReference type="Pfam" id="PF05951">
    <property type="entry name" value="Peptidase_M15_2"/>
    <property type="match status" value="1"/>
</dbReference>
<evidence type="ECO:0000256" key="11">
    <source>
        <dbReference type="ARBA" id="ARBA00093666"/>
    </source>
</evidence>
<feature type="region of interest" description="Disordered" evidence="12">
    <location>
        <begin position="423"/>
        <end position="464"/>
    </location>
</feature>
<dbReference type="SUPFAM" id="SSF55166">
    <property type="entry name" value="Hedgehog/DD-peptidase"/>
    <property type="match status" value="1"/>
</dbReference>
<organism evidence="14">
    <name type="scientific">uncultured Pleomorphomonas sp</name>
    <dbReference type="NCBI Taxonomy" id="442121"/>
    <lineage>
        <taxon>Bacteria</taxon>
        <taxon>Pseudomonadati</taxon>
        <taxon>Pseudomonadota</taxon>
        <taxon>Alphaproteobacteria</taxon>
        <taxon>Hyphomicrobiales</taxon>
        <taxon>Pleomorphomonadaceae</taxon>
        <taxon>Pleomorphomonas</taxon>
        <taxon>environmental samples</taxon>
    </lineage>
</organism>
<dbReference type="GO" id="GO:0008237">
    <property type="term" value="F:metallopeptidase activity"/>
    <property type="evidence" value="ECO:0007669"/>
    <property type="project" value="UniProtKB-KW"/>
</dbReference>
<keyword evidence="4" id="KW-0479">Metal-binding</keyword>
<keyword evidence="9" id="KW-0961">Cell wall biogenesis/degradation</keyword>
<keyword evidence="7" id="KW-0862">Zinc</keyword>
<evidence type="ECO:0000256" key="5">
    <source>
        <dbReference type="ARBA" id="ARBA00022729"/>
    </source>
</evidence>
<evidence type="ECO:0000256" key="3">
    <source>
        <dbReference type="ARBA" id="ARBA00022670"/>
    </source>
</evidence>
<evidence type="ECO:0000256" key="2">
    <source>
        <dbReference type="ARBA" id="ARBA00004776"/>
    </source>
</evidence>
<evidence type="ECO:0000256" key="12">
    <source>
        <dbReference type="SAM" id="MobiDB-lite"/>
    </source>
</evidence>
<evidence type="ECO:0000256" key="4">
    <source>
        <dbReference type="ARBA" id="ARBA00022723"/>
    </source>
</evidence>